<dbReference type="PANTHER" id="PTHR24185:SF1">
    <property type="entry name" value="CALCIUM-INDEPENDENT PHOSPHOLIPASE A2-GAMMA"/>
    <property type="match status" value="1"/>
</dbReference>
<dbReference type="Gene3D" id="3.40.50.300">
    <property type="entry name" value="P-loop containing nucleotide triphosphate hydrolases"/>
    <property type="match status" value="1"/>
</dbReference>
<dbReference type="InterPro" id="IPR019734">
    <property type="entry name" value="TPR_rpt"/>
</dbReference>
<keyword evidence="8" id="KW-1185">Reference proteome</keyword>
<evidence type="ECO:0000259" key="6">
    <source>
        <dbReference type="PROSITE" id="PS51635"/>
    </source>
</evidence>
<evidence type="ECO:0000256" key="2">
    <source>
        <dbReference type="ARBA" id="ARBA00022963"/>
    </source>
</evidence>
<evidence type="ECO:0000313" key="8">
    <source>
        <dbReference type="Proteomes" id="UP001303889"/>
    </source>
</evidence>
<organism evidence="7 8">
    <name type="scientific">Staphylotrichum tortipilum</name>
    <dbReference type="NCBI Taxonomy" id="2831512"/>
    <lineage>
        <taxon>Eukaryota</taxon>
        <taxon>Fungi</taxon>
        <taxon>Dikarya</taxon>
        <taxon>Ascomycota</taxon>
        <taxon>Pezizomycotina</taxon>
        <taxon>Sordariomycetes</taxon>
        <taxon>Sordariomycetidae</taxon>
        <taxon>Sordariales</taxon>
        <taxon>Chaetomiaceae</taxon>
        <taxon>Staphylotrichum</taxon>
    </lineage>
</organism>
<comment type="caution">
    <text evidence="4">Lacks conserved residue(s) required for the propagation of feature annotation.</text>
</comment>
<dbReference type="SUPFAM" id="SSF52151">
    <property type="entry name" value="FabD/lysophospholipase-like"/>
    <property type="match status" value="1"/>
</dbReference>
<evidence type="ECO:0000256" key="5">
    <source>
        <dbReference type="SAM" id="MobiDB-lite"/>
    </source>
</evidence>
<dbReference type="Pfam" id="PF01734">
    <property type="entry name" value="Patatin"/>
    <property type="match status" value="1"/>
</dbReference>
<dbReference type="EMBL" id="MU855316">
    <property type="protein sequence ID" value="KAK3906962.1"/>
    <property type="molecule type" value="Genomic_DNA"/>
</dbReference>
<feature type="domain" description="PNPLA" evidence="6">
    <location>
        <begin position="32"/>
        <end position="234"/>
    </location>
</feature>
<name>A0AAN6RXC2_9PEZI</name>
<feature type="short sequence motif" description="GXSXG" evidence="4">
    <location>
        <begin position="76"/>
        <end position="80"/>
    </location>
</feature>
<feature type="region of interest" description="Disordered" evidence="5">
    <location>
        <begin position="950"/>
        <end position="996"/>
    </location>
</feature>
<dbReference type="SUPFAM" id="SSF48452">
    <property type="entry name" value="TPR-like"/>
    <property type="match status" value="1"/>
</dbReference>
<dbReference type="GO" id="GO:0019369">
    <property type="term" value="P:arachidonate metabolic process"/>
    <property type="evidence" value="ECO:0007669"/>
    <property type="project" value="TreeGrafter"/>
</dbReference>
<dbReference type="GO" id="GO:0046486">
    <property type="term" value="P:glycerolipid metabolic process"/>
    <property type="evidence" value="ECO:0007669"/>
    <property type="project" value="UniProtKB-ARBA"/>
</dbReference>
<dbReference type="GO" id="GO:0047499">
    <property type="term" value="F:calcium-independent phospholipase A2 activity"/>
    <property type="evidence" value="ECO:0007669"/>
    <property type="project" value="TreeGrafter"/>
</dbReference>
<proteinExistence type="predicted"/>
<accession>A0AAN6RXC2</accession>
<feature type="compositionally biased region" description="Polar residues" evidence="5">
    <location>
        <begin position="971"/>
        <end position="989"/>
    </location>
</feature>
<feature type="compositionally biased region" description="Basic and acidic residues" evidence="5">
    <location>
        <begin position="953"/>
        <end position="963"/>
    </location>
</feature>
<sequence>MSSKEEKDAINLLSLGTPFSRYGLGTLSLIGDHLDGGGVRGVASLLILHEIMVKIQEIKGLDKIPKPCDYFHMIGGTSTGGLIAIMLGRLRMSTEEALREYDHFAKKIFSFRNKKWSRATEKFRATALQDAVQDLVRRRGMGEDLYDHTLRYNSKGQCFVCAMPAKEVGQPWRLRSFRSDYERADSRVKIWEAARATTAATYFFKPTPLLLLPGEAEDFIDAAIGCNNPVEYLIKEAADGIGSSERFGCLISIGTGTRIVQMERASTGLKNILHLPGFIKAVVGTLKNTATDGEEAHRRVQAKLGGHSNAYFRFNIPGIADQVRLHEHRKINELKAITATHLGDPSVASQLLAAATVMARNSPEHRLSLGHIDGVDKDQIIPTDNEVLPLGDISRFFIGRDDVLAQVDACFPIRDTRGKPRREFLLYGMGGVGKTQTALKAADLLEDRFKFVFNVDGTDTLTATRSYAKIYQEHCQQEILGPGTTEEMKNVALKWMGQLSDEWLLIYDNHPDHERLQPILPPRHSGNIIYTSRSRRLLVDLPADCVCEIQPLPESDAVDLLLRISGRESFRSDEEETMSASELVAKLGNLPLAIESAGAYIRQREMSVFRYLQRFRDQTQRSALLSSQESDSSLPARPSLYTALDLSYDAISTVRRRKGRSVAGRAAKFALKVLNLLCFYHYEEIPISMIRRAAIHRHQGGCNASSPLHMVADPNDPDTDASELLYFDISDEEWGALPFFLGVRMLRQFSLVKLTRDDCYVSMHVMVQEWALDRIKAENRPRLALTARIVLAESIKPGLDLVDHMYLHRIPPHVHACLAHEPATGILDPVYQSQLDFKLGWFYNEEHHFPAAAEHLAKAASVWEAETGPDSRTTTFGLGLLANVYREMGRWRDAETTYRDVIKRLHNRQEQNIAACDGLARGEAGRQSREAMIKELTGLFGLRNHVVSKMTGGKKDKTTDEKSQGVPALTVTGSSSSVDSRRATPNPTTKTRDMETEEDWYSELAAVGADLALVLLDQGRFGAAKKCWMTAISMLKEQAGRSPDDLQVWAWEVELKLHLEPEDKEYWGQRLSELRALPPVAREELITHQISIVTIMGYATAMLAGGRPKDGYEIYEWGLKSLTRIHGASNRKMLMLMRDMALCLMELGRFEEAEEVARTALERARACYGQHHLQTAECLLRVSDTLLHQTMDLGPGSEYRGMLQDAYDSARIAFSDSHYLAVRIKKRMDRGLAPRPPPTAEDDADVQKFNAALREAVGKTPISTEEEFEALKNVVYREWLRKKTQAELKPSQAGNATSRKVEKPSQASTATSLEVEVGSSGGSGQEKQEAPGKTPRWRKKQGSRQKASTKLSPILEGDTGKGDTGEGDTGEGDTGEGDTGEGDTGEGDTSEVEG</sequence>
<comment type="caution">
    <text evidence="7">The sequence shown here is derived from an EMBL/GenBank/DDBJ whole genome shotgun (WGS) entry which is preliminary data.</text>
</comment>
<protein>
    <recommendedName>
        <fullName evidence="6">PNPLA domain-containing protein</fullName>
    </recommendedName>
</protein>
<dbReference type="GO" id="GO:0016042">
    <property type="term" value="P:lipid catabolic process"/>
    <property type="evidence" value="ECO:0007669"/>
    <property type="project" value="UniProtKB-UniRule"/>
</dbReference>
<feature type="short sequence motif" description="GXGXXG" evidence="4">
    <location>
        <begin position="36"/>
        <end position="41"/>
    </location>
</feature>
<dbReference type="Gene3D" id="1.25.40.10">
    <property type="entry name" value="Tetratricopeptide repeat domain"/>
    <property type="match status" value="2"/>
</dbReference>
<dbReference type="GO" id="GO:0043531">
    <property type="term" value="F:ADP binding"/>
    <property type="evidence" value="ECO:0007669"/>
    <property type="project" value="InterPro"/>
</dbReference>
<keyword evidence="3 4" id="KW-0443">Lipid metabolism</keyword>
<dbReference type="InterPro" id="IPR027417">
    <property type="entry name" value="P-loop_NTPase"/>
</dbReference>
<dbReference type="PROSITE" id="PS51635">
    <property type="entry name" value="PNPLA"/>
    <property type="match status" value="1"/>
</dbReference>
<evidence type="ECO:0000313" key="7">
    <source>
        <dbReference type="EMBL" id="KAK3906962.1"/>
    </source>
</evidence>
<feature type="compositionally biased region" description="Acidic residues" evidence="5">
    <location>
        <begin position="1365"/>
        <end position="1394"/>
    </location>
</feature>
<dbReference type="SMART" id="SM00028">
    <property type="entry name" value="TPR"/>
    <property type="match status" value="3"/>
</dbReference>
<dbReference type="InterPro" id="IPR011990">
    <property type="entry name" value="TPR-like_helical_dom_sf"/>
</dbReference>
<dbReference type="SUPFAM" id="SSF52540">
    <property type="entry name" value="P-loop containing nucleoside triphosphate hydrolases"/>
    <property type="match status" value="1"/>
</dbReference>
<evidence type="ECO:0000256" key="4">
    <source>
        <dbReference type="PROSITE-ProRule" id="PRU01161"/>
    </source>
</evidence>
<dbReference type="Gene3D" id="3.40.1090.10">
    <property type="entry name" value="Cytosolic phospholipase A2 catalytic domain"/>
    <property type="match status" value="1"/>
</dbReference>
<dbReference type="Pfam" id="PF13424">
    <property type="entry name" value="TPR_12"/>
    <property type="match status" value="1"/>
</dbReference>
<dbReference type="InterPro" id="IPR016035">
    <property type="entry name" value="Acyl_Trfase/lysoPLipase"/>
</dbReference>
<dbReference type="InterPro" id="IPR002641">
    <property type="entry name" value="PNPLA_dom"/>
</dbReference>
<reference evidence="7" key="1">
    <citation type="journal article" date="2023" name="Mol. Phylogenet. Evol.">
        <title>Genome-scale phylogeny and comparative genomics of the fungal order Sordariales.</title>
        <authorList>
            <person name="Hensen N."/>
            <person name="Bonometti L."/>
            <person name="Westerberg I."/>
            <person name="Brannstrom I.O."/>
            <person name="Guillou S."/>
            <person name="Cros-Aarteil S."/>
            <person name="Calhoun S."/>
            <person name="Haridas S."/>
            <person name="Kuo A."/>
            <person name="Mondo S."/>
            <person name="Pangilinan J."/>
            <person name="Riley R."/>
            <person name="LaButti K."/>
            <person name="Andreopoulos B."/>
            <person name="Lipzen A."/>
            <person name="Chen C."/>
            <person name="Yan M."/>
            <person name="Daum C."/>
            <person name="Ng V."/>
            <person name="Clum A."/>
            <person name="Steindorff A."/>
            <person name="Ohm R.A."/>
            <person name="Martin F."/>
            <person name="Silar P."/>
            <person name="Natvig D.O."/>
            <person name="Lalanne C."/>
            <person name="Gautier V."/>
            <person name="Ament-Velasquez S.L."/>
            <person name="Kruys A."/>
            <person name="Hutchinson M.I."/>
            <person name="Powell A.J."/>
            <person name="Barry K."/>
            <person name="Miller A.N."/>
            <person name="Grigoriev I.V."/>
            <person name="Debuchy R."/>
            <person name="Gladieux P."/>
            <person name="Hiltunen Thoren M."/>
            <person name="Johannesson H."/>
        </authorList>
    </citation>
    <scope>NUCLEOTIDE SEQUENCE</scope>
    <source>
        <strain evidence="7">CBS 103.79</strain>
    </source>
</reference>
<dbReference type="GO" id="GO:0016020">
    <property type="term" value="C:membrane"/>
    <property type="evidence" value="ECO:0007669"/>
    <property type="project" value="TreeGrafter"/>
</dbReference>
<feature type="region of interest" description="Disordered" evidence="5">
    <location>
        <begin position="1285"/>
        <end position="1394"/>
    </location>
</feature>
<dbReference type="Proteomes" id="UP001303889">
    <property type="component" value="Unassembled WGS sequence"/>
</dbReference>
<keyword evidence="2 4" id="KW-0442">Lipid degradation</keyword>
<reference evidence="7" key="2">
    <citation type="submission" date="2023-05" db="EMBL/GenBank/DDBJ databases">
        <authorList>
            <consortium name="Lawrence Berkeley National Laboratory"/>
            <person name="Steindorff A."/>
            <person name="Hensen N."/>
            <person name="Bonometti L."/>
            <person name="Westerberg I."/>
            <person name="Brannstrom I.O."/>
            <person name="Guillou S."/>
            <person name="Cros-Aarteil S."/>
            <person name="Calhoun S."/>
            <person name="Haridas S."/>
            <person name="Kuo A."/>
            <person name="Mondo S."/>
            <person name="Pangilinan J."/>
            <person name="Riley R."/>
            <person name="Labutti K."/>
            <person name="Andreopoulos B."/>
            <person name="Lipzen A."/>
            <person name="Chen C."/>
            <person name="Yanf M."/>
            <person name="Daum C."/>
            <person name="Ng V."/>
            <person name="Clum A."/>
            <person name="Ohm R."/>
            <person name="Martin F."/>
            <person name="Silar P."/>
            <person name="Natvig D."/>
            <person name="Lalanne C."/>
            <person name="Gautier V."/>
            <person name="Ament-Velasquez S.L."/>
            <person name="Kruys A."/>
            <person name="Hutchinson M.I."/>
            <person name="Powell A.J."/>
            <person name="Barry K."/>
            <person name="Miller A.N."/>
            <person name="Grigoriev I.V."/>
            <person name="Debuchy R."/>
            <person name="Gladieux P."/>
            <person name="Thoren M.H."/>
            <person name="Johannesson H."/>
        </authorList>
    </citation>
    <scope>NUCLEOTIDE SEQUENCE</scope>
    <source>
        <strain evidence="7">CBS 103.79</strain>
    </source>
</reference>
<dbReference type="PANTHER" id="PTHR24185">
    <property type="entry name" value="CALCIUM-INDEPENDENT PHOSPHOLIPASE A2-GAMMA"/>
    <property type="match status" value="1"/>
</dbReference>
<evidence type="ECO:0000256" key="1">
    <source>
        <dbReference type="ARBA" id="ARBA00022801"/>
    </source>
</evidence>
<keyword evidence="1 4" id="KW-0378">Hydrolase</keyword>
<gene>
    <name evidence="7" type="ORF">C8A05DRAFT_11320</name>
</gene>
<feature type="active site" description="Proton acceptor" evidence="4">
    <location>
        <position position="221"/>
    </location>
</feature>
<evidence type="ECO:0000256" key="3">
    <source>
        <dbReference type="ARBA" id="ARBA00023098"/>
    </source>
</evidence>
<feature type="active site" description="Nucleophile" evidence="4">
    <location>
        <position position="78"/>
    </location>
</feature>